<sequence length="359" mass="39442">MLAQSTSIRRVLSCIPGTVILYRESGSSLPLWPSIYLTDDVPPKAFLQTRPSGFYSVVLKLARVLDAGQLRWAQTSEMNHFNPFAADDNTKRSTPGLEDAYTVALEALEAGLDLNHWKGILTTSQDQDVISINSDDDNLDDDPQMRLAIKMGIVVDVRSAEAPYRTKPPAVRIRRCNAGPDLSSPRAANVAPHSYDSELSSPVRRHFQRPSRLPTPTPSPPSKTEIFNISSQWSKRSSPPSPAYSDDDLPSPSRRRKLTGSSEISRRVDPFQLSSQSSQSTPSPTFVLSDEDDLPSPPRLRKSSTATGLKPSRYIPQQSASRSKKVAQSVLSAKRVFLRNGLSASVSAMPDADVIEEDL</sequence>
<reference evidence="1" key="1">
    <citation type="journal article" date="2020" name="Stud. Mycol.">
        <title>101 Dothideomycetes genomes: a test case for predicting lifestyles and emergence of pathogens.</title>
        <authorList>
            <person name="Haridas S."/>
            <person name="Albert R."/>
            <person name="Binder M."/>
            <person name="Bloem J."/>
            <person name="Labutti K."/>
            <person name="Salamov A."/>
            <person name="Andreopoulos B."/>
            <person name="Baker S."/>
            <person name="Barry K."/>
            <person name="Bills G."/>
            <person name="Bluhm B."/>
            <person name="Cannon C."/>
            <person name="Castanera R."/>
            <person name="Culley D."/>
            <person name="Daum C."/>
            <person name="Ezra D."/>
            <person name="Gonzalez J."/>
            <person name="Henrissat B."/>
            <person name="Kuo A."/>
            <person name="Liang C."/>
            <person name="Lipzen A."/>
            <person name="Lutzoni F."/>
            <person name="Magnuson J."/>
            <person name="Mondo S."/>
            <person name="Nolan M."/>
            <person name="Ohm R."/>
            <person name="Pangilinan J."/>
            <person name="Park H.-J."/>
            <person name="Ramirez L."/>
            <person name="Alfaro M."/>
            <person name="Sun H."/>
            <person name="Tritt A."/>
            <person name="Yoshinaga Y."/>
            <person name="Zwiers L.-H."/>
            <person name="Turgeon B."/>
            <person name="Goodwin S."/>
            <person name="Spatafora J."/>
            <person name="Crous P."/>
            <person name="Grigoriev I."/>
        </authorList>
    </citation>
    <scope>NUCLEOTIDE SEQUENCE</scope>
    <source>
        <strain evidence="1">CBS 525.71</strain>
    </source>
</reference>
<accession>A0ACB6SK28</accession>
<dbReference type="EMBL" id="MU006701">
    <property type="protein sequence ID" value="KAF2633939.1"/>
    <property type="molecule type" value="Genomic_DNA"/>
</dbReference>
<keyword evidence="2" id="KW-1185">Reference proteome</keyword>
<proteinExistence type="predicted"/>
<organism evidence="1 2">
    <name type="scientific">Macroventuria anomochaeta</name>
    <dbReference type="NCBI Taxonomy" id="301207"/>
    <lineage>
        <taxon>Eukaryota</taxon>
        <taxon>Fungi</taxon>
        <taxon>Dikarya</taxon>
        <taxon>Ascomycota</taxon>
        <taxon>Pezizomycotina</taxon>
        <taxon>Dothideomycetes</taxon>
        <taxon>Pleosporomycetidae</taxon>
        <taxon>Pleosporales</taxon>
        <taxon>Pleosporineae</taxon>
        <taxon>Didymellaceae</taxon>
        <taxon>Macroventuria</taxon>
    </lineage>
</organism>
<gene>
    <name evidence="1" type="ORF">BU25DRAFT_465158</name>
</gene>
<evidence type="ECO:0000313" key="2">
    <source>
        <dbReference type="Proteomes" id="UP000799754"/>
    </source>
</evidence>
<name>A0ACB6SK28_9PLEO</name>
<evidence type="ECO:0000313" key="1">
    <source>
        <dbReference type="EMBL" id="KAF2633939.1"/>
    </source>
</evidence>
<dbReference type="Proteomes" id="UP000799754">
    <property type="component" value="Unassembled WGS sequence"/>
</dbReference>
<protein>
    <submittedName>
        <fullName evidence="1">Uncharacterized protein</fullName>
    </submittedName>
</protein>
<comment type="caution">
    <text evidence="1">The sequence shown here is derived from an EMBL/GenBank/DDBJ whole genome shotgun (WGS) entry which is preliminary data.</text>
</comment>